<feature type="domain" description="MgtC/SapB/SrpB/YhiD N-terminal" evidence="8">
    <location>
        <begin position="35"/>
        <end position="161"/>
    </location>
</feature>
<comment type="similarity">
    <text evidence="2 7">Belongs to the MgtC/SapB family.</text>
</comment>
<name>A0A3D9BVK0_9RHOB</name>
<keyword evidence="10" id="KW-1185">Reference proteome</keyword>
<dbReference type="RefSeq" id="WP_115979140.1">
    <property type="nucleotide sequence ID" value="NZ_QOHR01000006.1"/>
</dbReference>
<dbReference type="OrthoDB" id="9811198at2"/>
<evidence type="ECO:0000256" key="5">
    <source>
        <dbReference type="ARBA" id="ARBA00022989"/>
    </source>
</evidence>
<protein>
    <recommendedName>
        <fullName evidence="7">Protein MgtC</fullName>
    </recommendedName>
</protein>
<dbReference type="InterPro" id="IPR003416">
    <property type="entry name" value="MgtC/SapB/SrpB/YhiD_fam"/>
</dbReference>
<accession>A0A3D9BVK0</accession>
<dbReference type="Proteomes" id="UP000257131">
    <property type="component" value="Unassembled WGS sequence"/>
</dbReference>
<dbReference type="EMBL" id="QOHR01000006">
    <property type="protein sequence ID" value="REC57560.1"/>
    <property type="molecule type" value="Genomic_DNA"/>
</dbReference>
<keyword evidence="3" id="KW-1003">Cell membrane</keyword>
<keyword evidence="4 7" id="KW-0812">Transmembrane</keyword>
<evidence type="ECO:0000259" key="8">
    <source>
        <dbReference type="Pfam" id="PF02308"/>
    </source>
</evidence>
<dbReference type="InterPro" id="IPR049177">
    <property type="entry name" value="MgtC_SapB_SrpB_YhiD_N"/>
</dbReference>
<evidence type="ECO:0000256" key="4">
    <source>
        <dbReference type="ARBA" id="ARBA00022692"/>
    </source>
</evidence>
<dbReference type="PANTHER" id="PTHR33778:SF1">
    <property type="entry name" value="MAGNESIUM TRANSPORTER YHID-RELATED"/>
    <property type="match status" value="1"/>
</dbReference>
<reference evidence="9 10" key="1">
    <citation type="journal article" date="2017" name="Int. J. Syst. Evol. Microbiol.">
        <title>Rhodosalinus sediminis gen. nov., sp. nov., isolated from marine saltern.</title>
        <authorList>
            <person name="Guo L.Y."/>
            <person name="Ling S.K."/>
            <person name="Li C.M."/>
            <person name="Chen G.J."/>
            <person name="Du Z.J."/>
        </authorList>
    </citation>
    <scope>NUCLEOTIDE SEQUENCE [LARGE SCALE GENOMIC DNA]</scope>
    <source>
        <strain evidence="9 10">WDN1C137</strain>
    </source>
</reference>
<dbReference type="PRINTS" id="PR01837">
    <property type="entry name" value="MGTCSAPBPROT"/>
</dbReference>
<evidence type="ECO:0000256" key="7">
    <source>
        <dbReference type="RuleBase" id="RU365041"/>
    </source>
</evidence>
<dbReference type="Pfam" id="PF02308">
    <property type="entry name" value="MgtC"/>
    <property type="match status" value="1"/>
</dbReference>
<feature type="transmembrane region" description="Helical" evidence="7">
    <location>
        <begin position="127"/>
        <end position="159"/>
    </location>
</feature>
<sequence length="181" mass="19006">MEPSLADLARAVTEPRAPLDSPGTLSFAEAGLRMGAALFFGGLMGWEREYHDKAAGLRTHMTIALAACLFTLVAFDLMTLDGIAEESLRFDPIRLVEAVTAGVAFLAAGMIILRGDRVRGLTTGGGMWLAGAVGLACGAGSLGLAALATVAALVVLWLLRLIPPPLTRPHDPAEREDDPEE</sequence>
<feature type="transmembrane region" description="Helical" evidence="7">
    <location>
        <begin position="95"/>
        <end position="115"/>
    </location>
</feature>
<dbReference type="PANTHER" id="PTHR33778">
    <property type="entry name" value="PROTEIN MGTC"/>
    <property type="match status" value="1"/>
</dbReference>
<keyword evidence="6 7" id="KW-0472">Membrane</keyword>
<comment type="subcellular location">
    <subcellularLocation>
        <location evidence="7">Cell inner membrane</location>
        <topology evidence="7">Multi-pass membrane protein</topology>
    </subcellularLocation>
    <subcellularLocation>
        <location evidence="1">Cell membrane</location>
        <topology evidence="1">Multi-pass membrane protein</topology>
    </subcellularLocation>
</comment>
<evidence type="ECO:0000256" key="1">
    <source>
        <dbReference type="ARBA" id="ARBA00004651"/>
    </source>
</evidence>
<dbReference type="AlphaFoldDB" id="A0A3D9BVK0"/>
<evidence type="ECO:0000256" key="3">
    <source>
        <dbReference type="ARBA" id="ARBA00022475"/>
    </source>
</evidence>
<proteinExistence type="inferred from homology"/>
<keyword evidence="5 7" id="KW-1133">Transmembrane helix</keyword>
<evidence type="ECO:0000313" key="9">
    <source>
        <dbReference type="EMBL" id="REC57560.1"/>
    </source>
</evidence>
<gene>
    <name evidence="9" type="ORF">DRV84_06815</name>
</gene>
<evidence type="ECO:0000256" key="6">
    <source>
        <dbReference type="ARBA" id="ARBA00023136"/>
    </source>
</evidence>
<organism evidence="9 10">
    <name type="scientific">Rhodosalinus sediminis</name>
    <dbReference type="NCBI Taxonomy" id="1940533"/>
    <lineage>
        <taxon>Bacteria</taxon>
        <taxon>Pseudomonadati</taxon>
        <taxon>Pseudomonadota</taxon>
        <taxon>Alphaproteobacteria</taxon>
        <taxon>Rhodobacterales</taxon>
        <taxon>Paracoccaceae</taxon>
        <taxon>Rhodosalinus</taxon>
    </lineage>
</organism>
<evidence type="ECO:0000256" key="2">
    <source>
        <dbReference type="ARBA" id="ARBA00009298"/>
    </source>
</evidence>
<dbReference type="GO" id="GO:0005886">
    <property type="term" value="C:plasma membrane"/>
    <property type="evidence" value="ECO:0007669"/>
    <property type="project" value="UniProtKB-SubCell"/>
</dbReference>
<comment type="caution">
    <text evidence="9">The sequence shown here is derived from an EMBL/GenBank/DDBJ whole genome shotgun (WGS) entry which is preliminary data.</text>
</comment>
<feature type="transmembrane region" description="Helical" evidence="7">
    <location>
        <begin position="57"/>
        <end position="75"/>
    </location>
</feature>
<keyword evidence="7" id="KW-0997">Cell inner membrane</keyword>
<evidence type="ECO:0000313" key="10">
    <source>
        <dbReference type="Proteomes" id="UP000257131"/>
    </source>
</evidence>